<dbReference type="PANTHER" id="PTHR43214:SF41">
    <property type="entry name" value="NITRATE_NITRITE RESPONSE REGULATOR PROTEIN NARP"/>
    <property type="match status" value="1"/>
</dbReference>
<dbReference type="CDD" id="cd06170">
    <property type="entry name" value="LuxR_C_like"/>
    <property type="match status" value="1"/>
</dbReference>
<dbReference type="PROSITE" id="PS50043">
    <property type="entry name" value="HTH_LUXR_2"/>
    <property type="match status" value="1"/>
</dbReference>
<dbReference type="GO" id="GO:0000160">
    <property type="term" value="P:phosphorelay signal transduction system"/>
    <property type="evidence" value="ECO:0007669"/>
    <property type="project" value="InterPro"/>
</dbReference>
<dbReference type="PROSITE" id="PS50110">
    <property type="entry name" value="RESPONSE_REGULATORY"/>
    <property type="match status" value="1"/>
</dbReference>
<dbReference type="PROSITE" id="PS00622">
    <property type="entry name" value="HTH_LUXR_1"/>
    <property type="match status" value="1"/>
</dbReference>
<evidence type="ECO:0000256" key="5">
    <source>
        <dbReference type="PROSITE-ProRule" id="PRU00169"/>
    </source>
</evidence>
<evidence type="ECO:0000256" key="1">
    <source>
        <dbReference type="ARBA" id="ARBA00022553"/>
    </source>
</evidence>
<evidence type="ECO:0000313" key="10">
    <source>
        <dbReference type="Proteomes" id="UP000181661"/>
    </source>
</evidence>
<evidence type="ECO:0000256" key="4">
    <source>
        <dbReference type="ARBA" id="ARBA00023163"/>
    </source>
</evidence>
<evidence type="ECO:0000256" key="2">
    <source>
        <dbReference type="ARBA" id="ARBA00023015"/>
    </source>
</evidence>
<dbReference type="EMBL" id="FNTS01000002">
    <property type="protein sequence ID" value="SED21010.1"/>
    <property type="molecule type" value="Genomic_DNA"/>
</dbReference>
<dbReference type="Proteomes" id="UP000181661">
    <property type="component" value="Unassembled WGS sequence"/>
</dbReference>
<dbReference type="InterPro" id="IPR016032">
    <property type="entry name" value="Sig_transdc_resp-reg_C-effctor"/>
</dbReference>
<name>A0A1S2V350_9PSED</name>
<gene>
    <name evidence="8" type="ORF">BFL40_12085</name>
    <name evidence="9" type="ORF">SAMN04515675_0268</name>
</gene>
<evidence type="ECO:0000313" key="11">
    <source>
        <dbReference type="Proteomes" id="UP000182179"/>
    </source>
</evidence>
<evidence type="ECO:0000313" key="8">
    <source>
        <dbReference type="EMBL" id="OIN53164.1"/>
    </source>
</evidence>
<evidence type="ECO:0000256" key="3">
    <source>
        <dbReference type="ARBA" id="ARBA00023125"/>
    </source>
</evidence>
<dbReference type="SUPFAM" id="SSF52172">
    <property type="entry name" value="CheY-like"/>
    <property type="match status" value="1"/>
</dbReference>
<reference evidence="9 11" key="2">
    <citation type="submission" date="2016-10" db="EMBL/GenBank/DDBJ databases">
        <authorList>
            <person name="Varghese N."/>
            <person name="Submissions S."/>
        </authorList>
    </citation>
    <scope>NUCLEOTIDE SEQUENCE [LARGE SCALE GENOMIC DNA]</scope>
    <source>
        <strain evidence="9 11">BS2773</strain>
    </source>
</reference>
<dbReference type="InterPro" id="IPR011006">
    <property type="entry name" value="CheY-like_superfamily"/>
</dbReference>
<dbReference type="PANTHER" id="PTHR43214">
    <property type="entry name" value="TWO-COMPONENT RESPONSE REGULATOR"/>
    <property type="match status" value="1"/>
</dbReference>
<dbReference type="SMART" id="SM00421">
    <property type="entry name" value="HTH_LUXR"/>
    <property type="match status" value="1"/>
</dbReference>
<feature type="modified residue" description="4-aspartylphosphate" evidence="5">
    <location>
        <position position="52"/>
    </location>
</feature>
<reference evidence="8 10" key="1">
    <citation type="submission" date="2016-08" db="EMBL/GenBank/DDBJ databases">
        <title>Draft genome sequence of Pseudomonas costantinii LMG 22119, type strain isolated from cultivated mushroom (Agaricus bisporus) sporophores.</title>
        <authorList>
            <person name="Tambong J.T."/>
        </authorList>
    </citation>
    <scope>NUCLEOTIDE SEQUENCE [LARGE SCALE GENOMIC DNA]</scope>
    <source>
        <strain evidence="8 10">LMG 22119</strain>
    </source>
</reference>
<dbReference type="Gene3D" id="3.40.50.2300">
    <property type="match status" value="1"/>
</dbReference>
<protein>
    <submittedName>
        <fullName evidence="8">DNA-binding response regulator</fullName>
    </submittedName>
    <submittedName>
        <fullName evidence="9">Two component transcriptional regulator, LuxR family</fullName>
    </submittedName>
</protein>
<dbReference type="GO" id="GO:0003677">
    <property type="term" value="F:DNA binding"/>
    <property type="evidence" value="ECO:0007669"/>
    <property type="project" value="UniProtKB-KW"/>
</dbReference>
<dbReference type="RefSeq" id="WP_071484202.1">
    <property type="nucleotide sequence ID" value="NZ_FNTS01000002.1"/>
</dbReference>
<dbReference type="Pfam" id="PF00072">
    <property type="entry name" value="Response_reg"/>
    <property type="match status" value="1"/>
</dbReference>
<evidence type="ECO:0000259" key="6">
    <source>
        <dbReference type="PROSITE" id="PS50043"/>
    </source>
</evidence>
<keyword evidence="1 5" id="KW-0597">Phosphoprotein</keyword>
<dbReference type="AlphaFoldDB" id="A0A1S2V350"/>
<evidence type="ECO:0000259" key="7">
    <source>
        <dbReference type="PROSITE" id="PS50110"/>
    </source>
</evidence>
<keyword evidence="4" id="KW-0804">Transcription</keyword>
<proteinExistence type="predicted"/>
<dbReference type="Proteomes" id="UP000182179">
    <property type="component" value="Unassembled WGS sequence"/>
</dbReference>
<accession>A0A1S2V350</accession>
<dbReference type="Pfam" id="PF00196">
    <property type="entry name" value="GerE"/>
    <property type="match status" value="1"/>
</dbReference>
<feature type="domain" description="Response regulatory" evidence="7">
    <location>
        <begin position="2"/>
        <end position="117"/>
    </location>
</feature>
<dbReference type="SMART" id="SM00448">
    <property type="entry name" value="REC"/>
    <property type="match status" value="1"/>
</dbReference>
<evidence type="ECO:0000313" key="9">
    <source>
        <dbReference type="EMBL" id="SED21010.1"/>
    </source>
</evidence>
<dbReference type="OrthoDB" id="5593303at2"/>
<dbReference type="InterPro" id="IPR039420">
    <property type="entry name" value="WalR-like"/>
</dbReference>
<dbReference type="GO" id="GO:0006355">
    <property type="term" value="P:regulation of DNA-templated transcription"/>
    <property type="evidence" value="ECO:0007669"/>
    <property type="project" value="InterPro"/>
</dbReference>
<dbReference type="SUPFAM" id="SSF46894">
    <property type="entry name" value="C-terminal effector domain of the bipartite response regulators"/>
    <property type="match status" value="1"/>
</dbReference>
<keyword evidence="11" id="KW-1185">Reference proteome</keyword>
<keyword evidence="3 8" id="KW-0238">DNA-binding</keyword>
<dbReference type="InterPro" id="IPR000792">
    <property type="entry name" value="Tscrpt_reg_LuxR_C"/>
</dbReference>
<keyword evidence="2" id="KW-0805">Transcription regulation</keyword>
<dbReference type="PRINTS" id="PR00038">
    <property type="entry name" value="HTHLUXR"/>
</dbReference>
<sequence length="207" mass="22650">MKALVVDDHPFIRTAITLQLEKEGLEVVGAAGDGIEAVHLAKTLQPDLMVLDIALPMLDGLEVINRISILGLPTRILVLTSLNAEFYSARCMKAGAAGYLGKTGDEVDLSRAVKAIMSGYTFFPNLTMSTVRRDDSGASDLSLIQKLSDRELSILQQLSRGMSNKEIGEAMLISSKTVSTYKARLIEKLRVKSLVYLADFARRNHLI</sequence>
<dbReference type="InterPro" id="IPR058245">
    <property type="entry name" value="NreC/VraR/RcsB-like_REC"/>
</dbReference>
<feature type="domain" description="HTH luxR-type" evidence="6">
    <location>
        <begin position="140"/>
        <end position="205"/>
    </location>
</feature>
<dbReference type="CDD" id="cd17535">
    <property type="entry name" value="REC_NarL-like"/>
    <property type="match status" value="1"/>
</dbReference>
<dbReference type="EMBL" id="MDDR01000022">
    <property type="protein sequence ID" value="OIN53164.1"/>
    <property type="molecule type" value="Genomic_DNA"/>
</dbReference>
<dbReference type="InterPro" id="IPR001789">
    <property type="entry name" value="Sig_transdc_resp-reg_receiver"/>
</dbReference>
<organism evidence="8 10">
    <name type="scientific">Pseudomonas costantinii</name>
    <dbReference type="NCBI Taxonomy" id="168469"/>
    <lineage>
        <taxon>Bacteria</taxon>
        <taxon>Pseudomonadati</taxon>
        <taxon>Pseudomonadota</taxon>
        <taxon>Gammaproteobacteria</taxon>
        <taxon>Pseudomonadales</taxon>
        <taxon>Pseudomonadaceae</taxon>
        <taxon>Pseudomonas</taxon>
    </lineage>
</organism>
<comment type="caution">
    <text evidence="8">The sequence shown here is derived from an EMBL/GenBank/DDBJ whole genome shotgun (WGS) entry which is preliminary data.</text>
</comment>